<keyword evidence="3" id="KW-0808">Transferase</keyword>
<dbReference type="PANTHER" id="PTHR18964">
    <property type="entry name" value="ROK (REPRESSOR, ORF, KINASE) FAMILY"/>
    <property type="match status" value="1"/>
</dbReference>
<comment type="caution">
    <text evidence="3">The sequence shown here is derived from an EMBL/GenBank/DDBJ whole genome shotgun (WGS) entry which is preliminary data.</text>
</comment>
<proteinExistence type="inferred from homology"/>
<dbReference type="SUPFAM" id="SSF53067">
    <property type="entry name" value="Actin-like ATPase domain"/>
    <property type="match status" value="1"/>
</dbReference>
<dbReference type="InterPro" id="IPR036390">
    <property type="entry name" value="WH_DNA-bd_sf"/>
</dbReference>
<dbReference type="InterPro" id="IPR000600">
    <property type="entry name" value="ROK"/>
</dbReference>
<dbReference type="InterPro" id="IPR036388">
    <property type="entry name" value="WH-like_DNA-bd_sf"/>
</dbReference>
<dbReference type="SUPFAM" id="SSF46785">
    <property type="entry name" value="Winged helix' DNA-binding domain"/>
    <property type="match status" value="1"/>
</dbReference>
<dbReference type="InterPro" id="IPR043129">
    <property type="entry name" value="ATPase_NBD"/>
</dbReference>
<dbReference type="GO" id="GO:0003700">
    <property type="term" value="F:DNA-binding transcription factor activity"/>
    <property type="evidence" value="ECO:0007669"/>
    <property type="project" value="InterPro"/>
</dbReference>
<accession>A0A919P7Z8</accession>
<evidence type="ECO:0000313" key="3">
    <source>
        <dbReference type="EMBL" id="GIG22954.1"/>
    </source>
</evidence>
<dbReference type="AlphaFoldDB" id="A0A919P7Z8"/>
<dbReference type="Gene3D" id="1.10.10.10">
    <property type="entry name" value="Winged helix-like DNA-binding domain superfamily/Winged helix DNA-binding domain"/>
    <property type="match status" value="1"/>
</dbReference>
<keyword evidence="4" id="KW-1185">Reference proteome</keyword>
<dbReference type="Gene3D" id="3.30.420.40">
    <property type="match status" value="2"/>
</dbReference>
<dbReference type="Pfam" id="PF00480">
    <property type="entry name" value="ROK"/>
    <property type="match status" value="1"/>
</dbReference>
<comment type="similarity">
    <text evidence="1">Belongs to the ROK (NagC/XylR) family.</text>
</comment>
<feature type="domain" description="HTH marR-type" evidence="2">
    <location>
        <begin position="24"/>
        <end position="62"/>
    </location>
</feature>
<dbReference type="InterPro" id="IPR000835">
    <property type="entry name" value="HTH_MarR-typ"/>
</dbReference>
<organism evidence="3 4">
    <name type="scientific">Cellulomonas chitinilytica</name>
    <dbReference type="NCBI Taxonomy" id="398759"/>
    <lineage>
        <taxon>Bacteria</taxon>
        <taxon>Bacillati</taxon>
        <taxon>Actinomycetota</taxon>
        <taxon>Actinomycetes</taxon>
        <taxon>Micrococcales</taxon>
        <taxon>Cellulomonadaceae</taxon>
        <taxon>Cellulomonas</taxon>
    </lineage>
</organism>
<evidence type="ECO:0000313" key="4">
    <source>
        <dbReference type="Proteomes" id="UP000632740"/>
    </source>
</evidence>
<dbReference type="Proteomes" id="UP000632740">
    <property type="component" value="Unassembled WGS sequence"/>
</dbReference>
<evidence type="ECO:0000256" key="1">
    <source>
        <dbReference type="ARBA" id="ARBA00006479"/>
    </source>
</evidence>
<dbReference type="InterPro" id="IPR049874">
    <property type="entry name" value="ROK_cs"/>
</dbReference>
<name>A0A919P7Z8_9CELL</name>
<gene>
    <name evidence="3" type="ORF">Cch01nite_36780</name>
</gene>
<dbReference type="CDD" id="cd00090">
    <property type="entry name" value="HTH_ARSR"/>
    <property type="match status" value="1"/>
</dbReference>
<protein>
    <submittedName>
        <fullName evidence="3">Sugar kinase</fullName>
    </submittedName>
</protein>
<dbReference type="InterPro" id="IPR011991">
    <property type="entry name" value="ArsR-like_HTH"/>
</dbReference>
<dbReference type="EMBL" id="BONK01000014">
    <property type="protein sequence ID" value="GIG22954.1"/>
    <property type="molecule type" value="Genomic_DNA"/>
</dbReference>
<dbReference type="GO" id="GO:0016301">
    <property type="term" value="F:kinase activity"/>
    <property type="evidence" value="ECO:0007669"/>
    <property type="project" value="UniProtKB-KW"/>
</dbReference>
<keyword evidence="3" id="KW-0418">Kinase</keyword>
<dbReference type="PANTHER" id="PTHR18964:SF149">
    <property type="entry name" value="BIFUNCTIONAL UDP-N-ACETYLGLUCOSAMINE 2-EPIMERASE_N-ACETYLMANNOSAMINE KINASE"/>
    <property type="match status" value="1"/>
</dbReference>
<dbReference type="Pfam" id="PF01047">
    <property type="entry name" value="MarR"/>
    <property type="match status" value="1"/>
</dbReference>
<sequence>MWAVTEVREEAYAWPRRPAASRDVLLELLVHGAMPRSELAERLGLSRPTMTRLTRGLVEAGVLVEAETELRTALGRPSELLRVVPAAGHFVGVKLTGDHLYGVVTDLTASVVGTLDEPLTSTDVTSVLAQVADAVERLRRRHRRVMALGLTLAGTLRRDAGPAVVVESMFLRWADVPLEQLLVDATGLPSVVENDVQALTAAEHWFGAGAGLDSLAVVTVGAGIGCGLVVHGRLVRGAHGLPGQLGHVLVDPSGPVCDQGHRGCAAAYLMTAALLDHLTTPEGRPTFDEALARARAGDPAAVEVVDRAGYALGVVVGTVANVVDPQKVLLTGEGLPLHEVAAARFRDGLAATYASDPDRLVIDVQPFDFGEWARSAAALAIRSVVQGTA</sequence>
<dbReference type="PROSITE" id="PS01125">
    <property type="entry name" value="ROK"/>
    <property type="match status" value="1"/>
</dbReference>
<evidence type="ECO:0000259" key="2">
    <source>
        <dbReference type="Pfam" id="PF01047"/>
    </source>
</evidence>
<reference evidence="3" key="1">
    <citation type="submission" date="2021-01" db="EMBL/GenBank/DDBJ databases">
        <title>Whole genome shotgun sequence of Cellulomonas chitinilytica NBRC 110799.</title>
        <authorList>
            <person name="Komaki H."/>
            <person name="Tamura T."/>
        </authorList>
    </citation>
    <scope>NUCLEOTIDE SEQUENCE</scope>
    <source>
        <strain evidence="3">NBRC 110799</strain>
    </source>
</reference>